<keyword evidence="1" id="KW-0472">Membrane</keyword>
<evidence type="ECO:0000256" key="1">
    <source>
        <dbReference type="SAM" id="Phobius"/>
    </source>
</evidence>
<gene>
    <name evidence="3" type="ORF">A2128_02850</name>
</gene>
<feature type="domain" description="DUF7507" evidence="2">
    <location>
        <begin position="78"/>
        <end position="171"/>
    </location>
</feature>
<accession>A0A1G2C5X7</accession>
<dbReference type="Pfam" id="PF24346">
    <property type="entry name" value="DUF7507"/>
    <property type="match status" value="1"/>
</dbReference>
<keyword evidence="1" id="KW-0812">Transmembrane</keyword>
<dbReference type="Proteomes" id="UP000176349">
    <property type="component" value="Unassembled WGS sequence"/>
</dbReference>
<sequence>MNNVTLGDDKCSPVIFVSGDTDNDSRLDIPEVWTYRCAATISKTTQNTATVTGRHPDGGVATDVAIATVVVGLPTPPPLINVIKKTTSLNMLVGGGPMTYTYTVTNPGTAPLSNVSVIDDKCTGLPGRVVGHPGDLNKNNLLESNESWTFTCQTNLTKTTTNTATAEGHANGLTAIDFALATVVVAPPKLPATGIAPDETSIPWNIIIPAGMLLLVSTSLGLVLRKRTV</sequence>
<feature type="transmembrane region" description="Helical" evidence="1">
    <location>
        <begin position="202"/>
        <end position="224"/>
    </location>
</feature>
<proteinExistence type="predicted"/>
<protein>
    <recommendedName>
        <fullName evidence="2">DUF7507 domain-containing protein</fullName>
    </recommendedName>
</protein>
<evidence type="ECO:0000313" key="4">
    <source>
        <dbReference type="Proteomes" id="UP000176349"/>
    </source>
</evidence>
<reference evidence="3 4" key="1">
    <citation type="journal article" date="2016" name="Nat. Commun.">
        <title>Thousands of microbial genomes shed light on interconnected biogeochemical processes in an aquifer system.</title>
        <authorList>
            <person name="Anantharaman K."/>
            <person name="Brown C.T."/>
            <person name="Hug L.A."/>
            <person name="Sharon I."/>
            <person name="Castelle C.J."/>
            <person name="Probst A.J."/>
            <person name="Thomas B.C."/>
            <person name="Singh A."/>
            <person name="Wilkins M.J."/>
            <person name="Karaoz U."/>
            <person name="Brodie E.L."/>
            <person name="Williams K.H."/>
            <person name="Hubbard S.S."/>
            <person name="Banfield J.F."/>
        </authorList>
    </citation>
    <scope>NUCLEOTIDE SEQUENCE [LARGE SCALE GENOMIC DNA]</scope>
</reference>
<organism evidence="3 4">
    <name type="scientific">Candidatus Liptonbacteria bacterium GWC1_60_9</name>
    <dbReference type="NCBI Taxonomy" id="1798645"/>
    <lineage>
        <taxon>Bacteria</taxon>
        <taxon>Candidatus Liptoniibacteriota</taxon>
    </lineage>
</organism>
<dbReference type="AlphaFoldDB" id="A0A1G2C5X7"/>
<comment type="caution">
    <text evidence="3">The sequence shown here is derived from an EMBL/GenBank/DDBJ whole genome shotgun (WGS) entry which is preliminary data.</text>
</comment>
<keyword evidence="1" id="KW-1133">Transmembrane helix</keyword>
<evidence type="ECO:0000313" key="3">
    <source>
        <dbReference type="EMBL" id="OGY96805.1"/>
    </source>
</evidence>
<dbReference type="InterPro" id="IPR055354">
    <property type="entry name" value="DUF7507"/>
</dbReference>
<dbReference type="EMBL" id="MHKV01000033">
    <property type="protein sequence ID" value="OGY96805.1"/>
    <property type="molecule type" value="Genomic_DNA"/>
</dbReference>
<name>A0A1G2C5X7_9BACT</name>
<evidence type="ECO:0000259" key="2">
    <source>
        <dbReference type="Pfam" id="PF24346"/>
    </source>
</evidence>